<keyword evidence="1" id="KW-0812">Transmembrane</keyword>
<dbReference type="EMBL" id="LLXI01006883">
    <property type="protein sequence ID" value="PKY62324.1"/>
    <property type="molecule type" value="Genomic_DNA"/>
</dbReference>
<keyword evidence="1" id="KW-1133">Transmembrane helix</keyword>
<accession>A0A2I1HTV7</accession>
<protein>
    <submittedName>
        <fullName evidence="2">Uncharacterized protein</fullName>
    </submittedName>
</protein>
<keyword evidence="1" id="KW-0472">Membrane</keyword>
<feature type="transmembrane region" description="Helical" evidence="1">
    <location>
        <begin position="44"/>
        <end position="65"/>
    </location>
</feature>
<dbReference type="AlphaFoldDB" id="A0A2I1HTV7"/>
<organism evidence="2 3">
    <name type="scientific">Rhizophagus irregularis</name>
    <dbReference type="NCBI Taxonomy" id="588596"/>
    <lineage>
        <taxon>Eukaryota</taxon>
        <taxon>Fungi</taxon>
        <taxon>Fungi incertae sedis</taxon>
        <taxon>Mucoromycota</taxon>
        <taxon>Glomeromycotina</taxon>
        <taxon>Glomeromycetes</taxon>
        <taxon>Glomerales</taxon>
        <taxon>Glomeraceae</taxon>
        <taxon>Rhizophagus</taxon>
    </lineage>
</organism>
<evidence type="ECO:0000313" key="3">
    <source>
        <dbReference type="Proteomes" id="UP000234323"/>
    </source>
</evidence>
<name>A0A2I1HTV7_9GLOM</name>
<reference evidence="2 3" key="1">
    <citation type="submission" date="2015-10" db="EMBL/GenBank/DDBJ databases">
        <title>Genome analyses suggest a sexual origin of heterokaryosis in a supposedly ancient asexual fungus.</title>
        <authorList>
            <person name="Ropars J."/>
            <person name="Sedzielewska K."/>
            <person name="Noel J."/>
            <person name="Charron P."/>
            <person name="Farinelli L."/>
            <person name="Marton T."/>
            <person name="Kruger M."/>
            <person name="Pelin A."/>
            <person name="Brachmann A."/>
            <person name="Corradi N."/>
        </authorList>
    </citation>
    <scope>NUCLEOTIDE SEQUENCE [LARGE SCALE GENOMIC DNA]</scope>
    <source>
        <strain evidence="2 3">A4</strain>
    </source>
</reference>
<evidence type="ECO:0000256" key="1">
    <source>
        <dbReference type="SAM" id="Phobius"/>
    </source>
</evidence>
<keyword evidence="3" id="KW-1185">Reference proteome</keyword>
<gene>
    <name evidence="2" type="ORF">RhiirA4_488606</name>
</gene>
<sequence length="83" mass="9949">MIHSRKKHGKIKHGLDFLQRKGWRGMMMIDDEALLKINYKRTSYILKIISFNTELFILEVLFLTVQKIFKNMTISWATRCVYP</sequence>
<evidence type="ECO:0000313" key="2">
    <source>
        <dbReference type="EMBL" id="PKY62324.1"/>
    </source>
</evidence>
<proteinExistence type="predicted"/>
<dbReference type="Proteomes" id="UP000234323">
    <property type="component" value="Unassembled WGS sequence"/>
</dbReference>
<comment type="caution">
    <text evidence="2">The sequence shown here is derived from an EMBL/GenBank/DDBJ whole genome shotgun (WGS) entry which is preliminary data.</text>
</comment>